<dbReference type="InterPro" id="IPR036409">
    <property type="entry name" value="Aldolase_II/adducin_N_sf"/>
</dbReference>
<dbReference type="AlphaFoldDB" id="A0A7Z7BBK4"/>
<dbReference type="Pfam" id="PF00596">
    <property type="entry name" value="Aldolase_II"/>
    <property type="match status" value="1"/>
</dbReference>
<dbReference type="PANTHER" id="PTHR10672:SF3">
    <property type="entry name" value="PROTEIN HU-LI TAI SHAO"/>
    <property type="match status" value="1"/>
</dbReference>
<accession>A0A7Z7BBK4</accession>
<gene>
    <name evidence="3" type="ORF">SAMN04487926_11997</name>
</gene>
<protein>
    <submittedName>
        <fullName evidence="3">Ribulose-5-phosphate 4-epimerase/Fuculose-1-phosphate aldolase</fullName>
    </submittedName>
</protein>
<dbReference type="Gene3D" id="3.40.225.10">
    <property type="entry name" value="Class II aldolase/adducin N-terminal domain"/>
    <property type="match status" value="1"/>
</dbReference>
<organism evidence="3 4">
    <name type="scientific">Paraburkholderia steynii</name>
    <dbReference type="NCBI Taxonomy" id="1245441"/>
    <lineage>
        <taxon>Bacteria</taxon>
        <taxon>Pseudomonadati</taxon>
        <taxon>Pseudomonadota</taxon>
        <taxon>Betaproteobacteria</taxon>
        <taxon>Burkholderiales</taxon>
        <taxon>Burkholderiaceae</taxon>
        <taxon>Paraburkholderia</taxon>
    </lineage>
</organism>
<evidence type="ECO:0000313" key="3">
    <source>
        <dbReference type="EMBL" id="SDI56909.1"/>
    </source>
</evidence>
<dbReference type="GO" id="GO:0005856">
    <property type="term" value="C:cytoskeleton"/>
    <property type="evidence" value="ECO:0007669"/>
    <property type="project" value="TreeGrafter"/>
</dbReference>
<dbReference type="PANTHER" id="PTHR10672">
    <property type="entry name" value="ADDUCIN"/>
    <property type="match status" value="1"/>
</dbReference>
<dbReference type="InterPro" id="IPR051017">
    <property type="entry name" value="Aldolase-II_Adducin_sf"/>
</dbReference>
<reference evidence="3" key="1">
    <citation type="submission" date="2016-10" db="EMBL/GenBank/DDBJ databases">
        <authorList>
            <person name="Varghese N."/>
            <person name="Submissions S."/>
        </authorList>
    </citation>
    <scope>NUCLEOTIDE SEQUENCE [LARGE SCALE GENOMIC DNA]</scope>
    <source>
        <strain evidence="3">YR281</strain>
    </source>
</reference>
<dbReference type="SUPFAM" id="SSF53639">
    <property type="entry name" value="AraD/HMP-PK domain-like"/>
    <property type="match status" value="1"/>
</dbReference>
<keyword evidence="4" id="KW-1185">Reference proteome</keyword>
<dbReference type="InterPro" id="IPR001303">
    <property type="entry name" value="Aldolase_II/adducin_N"/>
</dbReference>
<sequence>MQTSIAMRMKERVKDTGMTEEEWRARVDLAAVYRLAYLYGWDDIVYTHITLRVPGKEDHFLINPFGLAFEEITASNLVKIDLNGAVVGESDADVNMGGFTIHSAVHGARHEVNCVMHLHINTGIALSMMKCGLLNLSQHAMLFHNRLGYHDYEGPALDLDERRRLIANLGNKNAMILRNHGLLTAGGTVGEAFVRMSYLERACQTQIQAMSCGTELTVATDELAEKTARTHENDVLPLGEREWPAMLRRLDRELPGYDK</sequence>
<dbReference type="SMART" id="SM01007">
    <property type="entry name" value="Aldolase_II"/>
    <property type="match status" value="1"/>
</dbReference>
<dbReference type="EMBL" id="FNDI01000019">
    <property type="protein sequence ID" value="SDI56909.1"/>
    <property type="molecule type" value="Genomic_DNA"/>
</dbReference>
<comment type="caution">
    <text evidence="3">The sequence shown here is derived from an EMBL/GenBank/DDBJ whole genome shotgun (WGS) entry which is preliminary data.</text>
</comment>
<dbReference type="RefSeq" id="WP_091784427.1">
    <property type="nucleotide sequence ID" value="NZ_FNDI01000019.1"/>
</dbReference>
<name>A0A7Z7BBK4_9BURK</name>
<comment type="similarity">
    <text evidence="1">Belongs to the aldolase class II family.</text>
</comment>
<feature type="domain" description="Class II aldolase/adducin N-terminal" evidence="2">
    <location>
        <begin position="27"/>
        <end position="207"/>
    </location>
</feature>
<evidence type="ECO:0000313" key="4">
    <source>
        <dbReference type="Proteomes" id="UP000198900"/>
    </source>
</evidence>
<dbReference type="NCBIfam" id="NF005451">
    <property type="entry name" value="PRK07044.1"/>
    <property type="match status" value="1"/>
</dbReference>
<dbReference type="GO" id="GO:0051015">
    <property type="term" value="F:actin filament binding"/>
    <property type="evidence" value="ECO:0007669"/>
    <property type="project" value="TreeGrafter"/>
</dbReference>
<evidence type="ECO:0000259" key="2">
    <source>
        <dbReference type="SMART" id="SM01007"/>
    </source>
</evidence>
<proteinExistence type="inferred from homology"/>
<dbReference type="Proteomes" id="UP000198900">
    <property type="component" value="Unassembled WGS sequence"/>
</dbReference>
<evidence type="ECO:0000256" key="1">
    <source>
        <dbReference type="ARBA" id="ARBA00037961"/>
    </source>
</evidence>